<dbReference type="EMBL" id="BAAAKK010000001">
    <property type="protein sequence ID" value="GAA1418476.1"/>
    <property type="molecule type" value="Genomic_DNA"/>
</dbReference>
<dbReference type="RefSeq" id="WP_343916879.1">
    <property type="nucleotide sequence ID" value="NZ_BAAAKK010000001.1"/>
</dbReference>
<keyword evidence="2" id="KW-0489">Methyltransferase</keyword>
<keyword evidence="3" id="KW-1185">Reference proteome</keyword>
<organism evidence="2 3">
    <name type="scientific">Agrococcus citreus</name>
    <dbReference type="NCBI Taxonomy" id="84643"/>
    <lineage>
        <taxon>Bacteria</taxon>
        <taxon>Bacillati</taxon>
        <taxon>Actinomycetota</taxon>
        <taxon>Actinomycetes</taxon>
        <taxon>Micrococcales</taxon>
        <taxon>Microbacteriaceae</taxon>
        <taxon>Agrococcus</taxon>
    </lineage>
</organism>
<dbReference type="CDD" id="cd02440">
    <property type="entry name" value="AdoMet_MTases"/>
    <property type="match status" value="1"/>
</dbReference>
<evidence type="ECO:0000313" key="3">
    <source>
        <dbReference type="Proteomes" id="UP001501266"/>
    </source>
</evidence>
<comment type="caution">
    <text evidence="2">The sequence shown here is derived from an EMBL/GenBank/DDBJ whole genome shotgun (WGS) entry which is preliminary data.</text>
</comment>
<evidence type="ECO:0000313" key="2">
    <source>
        <dbReference type="EMBL" id="GAA1418476.1"/>
    </source>
</evidence>
<gene>
    <name evidence="2" type="ORF">GCM10009640_04410</name>
</gene>
<dbReference type="SUPFAM" id="SSF53335">
    <property type="entry name" value="S-adenosyl-L-methionine-dependent methyltransferases"/>
    <property type="match status" value="1"/>
</dbReference>
<dbReference type="Proteomes" id="UP001501266">
    <property type="component" value="Unassembled WGS sequence"/>
</dbReference>
<sequence>MQPAFDVEHSDGHRVSHAEAAAVNLANWDDRVPIHERHYDGLRLLSADPTALTDVVRRDLPVLAELLGAAPGDPRPLAGRSLAHLQCHLGTDTVSLARAGASVIGLDFSRAALDVAARLSEACGVEARWVESDVLDAAAAIGTTVDVVYTSIGTICWFQDLARWASQIAQLLVPGGLLYFRDAHPAMLALDDADASELRLVHRYFEDGTALEWIDDSTYTGGDERVAHPRTLEWPHSVAEIVTALLDAGLRIVALREGTVLEWSALPSMVAVDGGFALPEAERLRVPASLTVAAVRP</sequence>
<keyword evidence="2" id="KW-0808">Transferase</keyword>
<dbReference type="Pfam" id="PF08242">
    <property type="entry name" value="Methyltransf_12"/>
    <property type="match status" value="1"/>
</dbReference>
<protein>
    <submittedName>
        <fullName evidence="2">Class I SAM-dependent methyltransferase</fullName>
    </submittedName>
</protein>
<dbReference type="Gene3D" id="3.40.50.150">
    <property type="entry name" value="Vaccinia Virus protein VP39"/>
    <property type="match status" value="1"/>
</dbReference>
<dbReference type="InterPro" id="IPR013217">
    <property type="entry name" value="Methyltransf_12"/>
</dbReference>
<dbReference type="GO" id="GO:0032259">
    <property type="term" value="P:methylation"/>
    <property type="evidence" value="ECO:0007669"/>
    <property type="project" value="UniProtKB-KW"/>
</dbReference>
<name>A0ABP4JCG8_9MICO</name>
<accession>A0ABP4JCG8</accession>
<evidence type="ECO:0000259" key="1">
    <source>
        <dbReference type="Pfam" id="PF08242"/>
    </source>
</evidence>
<feature type="domain" description="Methyltransferase type 12" evidence="1">
    <location>
        <begin position="85"/>
        <end position="178"/>
    </location>
</feature>
<reference evidence="3" key="1">
    <citation type="journal article" date="2019" name="Int. J. Syst. Evol. Microbiol.">
        <title>The Global Catalogue of Microorganisms (GCM) 10K type strain sequencing project: providing services to taxonomists for standard genome sequencing and annotation.</title>
        <authorList>
            <consortium name="The Broad Institute Genomics Platform"/>
            <consortium name="The Broad Institute Genome Sequencing Center for Infectious Disease"/>
            <person name="Wu L."/>
            <person name="Ma J."/>
        </authorList>
    </citation>
    <scope>NUCLEOTIDE SEQUENCE [LARGE SCALE GENOMIC DNA]</scope>
    <source>
        <strain evidence="3">JCM 12398</strain>
    </source>
</reference>
<dbReference type="GO" id="GO:0008168">
    <property type="term" value="F:methyltransferase activity"/>
    <property type="evidence" value="ECO:0007669"/>
    <property type="project" value="UniProtKB-KW"/>
</dbReference>
<dbReference type="InterPro" id="IPR029063">
    <property type="entry name" value="SAM-dependent_MTases_sf"/>
</dbReference>
<proteinExistence type="predicted"/>